<dbReference type="VEuPathDB" id="FungiDB:JI435_142370"/>
<proteinExistence type="predicted"/>
<dbReference type="EMBL" id="CH445354">
    <property type="protein sequence ID" value="EAT78474.1"/>
    <property type="molecule type" value="Genomic_DNA"/>
</dbReference>
<evidence type="ECO:0000313" key="2">
    <source>
        <dbReference type="Proteomes" id="UP000001055"/>
    </source>
</evidence>
<name>Q0U275_PHANO</name>
<sequence length="130" mass="14893">MPYHLRYRVIKYTRSISERLVRTEGMQVTLGFDATDLQDIRHNLVKLIDATLILDGASKALIRPQDTDLTSISTLFELRRLAMLAWPRLEPETDKTLPEISINGFGKMIEVKNGEPRTQDASMLTFNLVF</sequence>
<reference evidence="2" key="1">
    <citation type="journal article" date="2007" name="Plant Cell">
        <title>Dothideomycete-plant interactions illuminated by genome sequencing and EST analysis of the wheat pathogen Stagonospora nodorum.</title>
        <authorList>
            <person name="Hane J.K."/>
            <person name="Lowe R.G."/>
            <person name="Solomon P.S."/>
            <person name="Tan K.C."/>
            <person name="Schoch C.L."/>
            <person name="Spatafora J.W."/>
            <person name="Crous P.W."/>
            <person name="Kodira C."/>
            <person name="Birren B.W."/>
            <person name="Galagan J.E."/>
            <person name="Torriani S.F."/>
            <person name="McDonald B.A."/>
            <person name="Oliver R.P."/>
        </authorList>
    </citation>
    <scope>NUCLEOTIDE SEQUENCE [LARGE SCALE GENOMIC DNA]</scope>
    <source>
        <strain evidence="2">SN15 / ATCC MYA-4574 / FGSC 10173</strain>
    </source>
</reference>
<dbReference type="InParanoid" id="Q0U275"/>
<dbReference type="KEGG" id="pno:SNOG_14237"/>
<dbReference type="Proteomes" id="UP000001055">
    <property type="component" value="Unassembled WGS sequence"/>
</dbReference>
<dbReference type="GeneID" id="5981356"/>
<dbReference type="HOGENOM" id="CLU_1938912_0_0_1"/>
<dbReference type="RefSeq" id="XP_001804433.1">
    <property type="nucleotide sequence ID" value="XM_001804381.1"/>
</dbReference>
<protein>
    <submittedName>
        <fullName evidence="1">Uncharacterized protein</fullName>
    </submittedName>
</protein>
<dbReference type="AlphaFoldDB" id="Q0U275"/>
<organism evidence="1 2">
    <name type="scientific">Phaeosphaeria nodorum (strain SN15 / ATCC MYA-4574 / FGSC 10173)</name>
    <name type="common">Glume blotch fungus</name>
    <name type="synonym">Parastagonospora nodorum</name>
    <dbReference type="NCBI Taxonomy" id="321614"/>
    <lineage>
        <taxon>Eukaryota</taxon>
        <taxon>Fungi</taxon>
        <taxon>Dikarya</taxon>
        <taxon>Ascomycota</taxon>
        <taxon>Pezizomycotina</taxon>
        <taxon>Dothideomycetes</taxon>
        <taxon>Pleosporomycetidae</taxon>
        <taxon>Pleosporales</taxon>
        <taxon>Pleosporineae</taxon>
        <taxon>Phaeosphaeriaceae</taxon>
        <taxon>Parastagonospora</taxon>
    </lineage>
</organism>
<accession>Q0U275</accession>
<evidence type="ECO:0000313" key="1">
    <source>
        <dbReference type="EMBL" id="EAT78474.1"/>
    </source>
</evidence>
<gene>
    <name evidence="1" type="ORF">SNOG_14237</name>
</gene>